<accession>A0A9W6FWU4</accession>
<organism evidence="1 2">
    <name type="scientific">Desulforhabdus amnigena</name>
    <dbReference type="NCBI Taxonomy" id="40218"/>
    <lineage>
        <taxon>Bacteria</taxon>
        <taxon>Pseudomonadati</taxon>
        <taxon>Thermodesulfobacteriota</taxon>
        <taxon>Syntrophobacteria</taxon>
        <taxon>Syntrophobacterales</taxon>
        <taxon>Syntrophobacteraceae</taxon>
        <taxon>Desulforhabdus</taxon>
    </lineage>
</organism>
<evidence type="ECO:0000313" key="1">
    <source>
        <dbReference type="EMBL" id="GLI36341.1"/>
    </source>
</evidence>
<protein>
    <recommendedName>
        <fullName evidence="3">AbrB/MazE/SpoVT family DNA-binding domain-containing protein</fullName>
    </recommendedName>
</protein>
<evidence type="ECO:0008006" key="3">
    <source>
        <dbReference type="Google" id="ProtNLM"/>
    </source>
</evidence>
<dbReference type="Proteomes" id="UP001144372">
    <property type="component" value="Unassembled WGS sequence"/>
</dbReference>
<dbReference type="RefSeq" id="WP_281796682.1">
    <property type="nucleotide sequence ID" value="NZ_BSDR01000001.1"/>
</dbReference>
<comment type="caution">
    <text evidence="1">The sequence shown here is derived from an EMBL/GenBank/DDBJ whole genome shotgun (WGS) entry which is preliminary data.</text>
</comment>
<proteinExistence type="predicted"/>
<name>A0A9W6FWU4_9BACT</name>
<evidence type="ECO:0000313" key="2">
    <source>
        <dbReference type="Proteomes" id="UP001144372"/>
    </source>
</evidence>
<sequence length="75" mass="8561">MLVKLSSKNQVTVPRKILAQMPGTRYFEVEWKDGAIIMKPVAISDTNLEQIRDKMKKLGLNEDSVSEAIQWARSK</sequence>
<dbReference type="AlphaFoldDB" id="A0A9W6FWU4"/>
<keyword evidence="2" id="KW-1185">Reference proteome</keyword>
<gene>
    <name evidence="1" type="ORF">DAMNIGENAA_37740</name>
</gene>
<dbReference type="SUPFAM" id="SSF89447">
    <property type="entry name" value="AbrB/MazE/MraZ-like"/>
    <property type="match status" value="1"/>
</dbReference>
<dbReference type="EMBL" id="BSDR01000001">
    <property type="protein sequence ID" value="GLI36341.1"/>
    <property type="molecule type" value="Genomic_DNA"/>
</dbReference>
<reference evidence="1" key="1">
    <citation type="submission" date="2022-12" db="EMBL/GenBank/DDBJ databases">
        <title>Reference genome sequencing for broad-spectrum identification of bacterial and archaeal isolates by mass spectrometry.</title>
        <authorList>
            <person name="Sekiguchi Y."/>
            <person name="Tourlousse D.M."/>
        </authorList>
    </citation>
    <scope>NUCLEOTIDE SEQUENCE</scope>
    <source>
        <strain evidence="1">ASRB1</strain>
    </source>
</reference>
<dbReference type="InterPro" id="IPR037914">
    <property type="entry name" value="SpoVT-AbrB_sf"/>
</dbReference>